<dbReference type="SUPFAM" id="SSF57184">
    <property type="entry name" value="Growth factor receptor domain"/>
    <property type="match status" value="1"/>
</dbReference>
<protein>
    <recommendedName>
        <fullName evidence="3">Laminin EGF-like domain-containing protein</fullName>
    </recommendedName>
</protein>
<feature type="compositionally biased region" description="Polar residues" evidence="1">
    <location>
        <begin position="1195"/>
        <end position="1204"/>
    </location>
</feature>
<feature type="compositionally biased region" description="Polar residues" evidence="1">
    <location>
        <begin position="1215"/>
        <end position="1225"/>
    </location>
</feature>
<sequence>MDTSAVPGWNNLDAVEMKGTVGFPKGRVSDLGGSIFYRPARGFHSTTSSSVVDVFEFTGTDCLDESSETAQVGLIVPTPKYGASTPFTQGAVEVPTHVSEETTISLQLKVEEVLLAICRQYAEEAENCRSLSDVAAFYTAHSVMLMTPVSNGTDAPDSSTAGFEIMQYSGERMLFGTGRAENVTDSPDYRIRVNSTMRDKQQLVLHMWIALEGSGLIGATTARVELTINTMCNPNITDPEECADSAEECSPSMVYDASRMRCKSTCMSNEVLIDDGTEDGRCEICNAGSIPNENNTACELCLPGTAAEYPGLITCHPCEGADEFSAGYGSTSCSHCGKNSIRTDNDLGTSADECVCLEGFYKDAGTLECELCPTGAICYGHHHPPYTDAGYWIESEDMLAADSPTFKKCPAFKSSCNSVAECYVGADGEPLPSPGADCEVCQEGYKGRLCSSCEEGYYHYDGTKCLRCEELPLYPMPIFLYPLLFTFTFFSFMRAISASLASFAVCVNNLKILAILLSLKLEWDPADRPDATEGFRDKLRVLNYNIDLSVFECSLGWGFKEKWWFTIFLPFILVAMESVPFLTAMLANSMKSHRPDLLTYRSGWPWLLPIEAVRKVTHGYRVFVAYLVGVKPPAWAALKDVAGTPAFTTLVDPAISFVVRLSSQFFIVETTKTLQVFARKSLNGKGYVGAAPDIDWGSQDHMYMVYGAVVFFTFYCILIPGLKIKVIRDGVAQRTLGDKQFRDRWKSLYLKQFPEFWWWFIFNSFGSQWVFVLMSDYPAVQGAMTVVLLGLQLSVITMCQPNIKKRNNTVLITHQVIMLLLAMLGMLSYTASCDTQDEENGCLLSNETKGFCVSNEFLFGMFILLVSIFFLIIGWSVAIDRIENTQKAMLEKLKAAIKCQLPLFDTEMFGFEIMAWLDSLEDGKKSELVSHLQELDRSFKLWVFHHTKQNEIAQADITGIEPDLSLWDNALEHAKDGAVDKVASALVTMQGDHTLAEEEPHSKVTFYQRVAEQYPFTADWMAGHGTMVDKQMNHLPHDKWKDMSSMLESFIQCRKGILSFDPSRAVILGSLVKKDLRPYVCAWLATENTPRSSFLFTQKSWQIYWEASRPWAQKCLTVERDEKIANPNMRPAPTIGQGRYPTYKESLSHFYATSIMAYKSNIDDTWKQALHGASPNLAKFRSAVSAISSISRLSPNQVSPSKTGMKTGKFDKDSPSSPNGSSPTDEPNGKAESPRYEKLQSKAEGANSAIEHSKCSKTPHEHSKQTANPREEPAENHTEQAESTDSDAGEE</sequence>
<dbReference type="InterPro" id="IPR009030">
    <property type="entry name" value="Growth_fac_rcpt_cys_sf"/>
</dbReference>
<feature type="transmembrane region" description="Helical" evidence="2">
    <location>
        <begin position="857"/>
        <end position="879"/>
    </location>
</feature>
<reference evidence="4 5" key="1">
    <citation type="journal article" date="2015" name="Genome Biol. Evol.">
        <title>Comparative Genomics of a Bacterivorous Green Alga Reveals Evolutionary Causalities and Consequences of Phago-Mixotrophic Mode of Nutrition.</title>
        <authorList>
            <person name="Burns J.A."/>
            <person name="Paasch A."/>
            <person name="Narechania A."/>
            <person name="Kim E."/>
        </authorList>
    </citation>
    <scope>NUCLEOTIDE SEQUENCE [LARGE SCALE GENOMIC DNA]</scope>
    <source>
        <strain evidence="4 5">PLY_AMNH</strain>
    </source>
</reference>
<evidence type="ECO:0000259" key="3">
    <source>
        <dbReference type="PROSITE" id="PS01248"/>
    </source>
</evidence>
<evidence type="ECO:0000256" key="2">
    <source>
        <dbReference type="SAM" id="Phobius"/>
    </source>
</evidence>
<name>A0AAE0BRG1_9CHLO</name>
<organism evidence="4 5">
    <name type="scientific">Cymbomonas tetramitiformis</name>
    <dbReference type="NCBI Taxonomy" id="36881"/>
    <lineage>
        <taxon>Eukaryota</taxon>
        <taxon>Viridiplantae</taxon>
        <taxon>Chlorophyta</taxon>
        <taxon>Pyramimonadophyceae</taxon>
        <taxon>Pyramimonadales</taxon>
        <taxon>Pyramimonadaceae</taxon>
        <taxon>Cymbomonas</taxon>
    </lineage>
</organism>
<keyword evidence="2" id="KW-1133">Transmembrane helix</keyword>
<evidence type="ECO:0000313" key="5">
    <source>
        <dbReference type="Proteomes" id="UP001190700"/>
    </source>
</evidence>
<feature type="compositionally biased region" description="Acidic residues" evidence="1">
    <location>
        <begin position="1282"/>
        <end position="1291"/>
    </location>
</feature>
<feature type="compositionally biased region" description="Basic and acidic residues" evidence="1">
    <location>
        <begin position="1227"/>
        <end position="1241"/>
    </location>
</feature>
<accession>A0AAE0BRG1</accession>
<feature type="transmembrane region" description="Helical" evidence="2">
    <location>
        <begin position="563"/>
        <end position="587"/>
    </location>
</feature>
<dbReference type="EMBL" id="LGRX02033669">
    <property type="protein sequence ID" value="KAK3240357.1"/>
    <property type="molecule type" value="Genomic_DNA"/>
</dbReference>
<feature type="transmembrane region" description="Helical" evidence="2">
    <location>
        <begin position="811"/>
        <end position="831"/>
    </location>
</feature>
<dbReference type="PROSITE" id="PS01248">
    <property type="entry name" value="EGF_LAM_1"/>
    <property type="match status" value="1"/>
</dbReference>
<proteinExistence type="predicted"/>
<dbReference type="PANTHER" id="PTHR11319">
    <property type="entry name" value="G PROTEIN-COUPLED RECEPTOR-RELATED"/>
    <property type="match status" value="1"/>
</dbReference>
<feature type="transmembrane region" description="Helical" evidence="2">
    <location>
        <begin position="780"/>
        <end position="799"/>
    </location>
</feature>
<comment type="caution">
    <text evidence="4">The sequence shown here is derived from an EMBL/GenBank/DDBJ whole genome shotgun (WGS) entry which is preliminary data.</text>
</comment>
<feature type="transmembrane region" description="Helical" evidence="2">
    <location>
        <begin position="756"/>
        <end position="774"/>
    </location>
</feature>
<dbReference type="PANTHER" id="PTHR11319:SF35">
    <property type="entry name" value="OUTER MEMBRANE PROTEIN PMPC-RELATED"/>
    <property type="match status" value="1"/>
</dbReference>
<dbReference type="Proteomes" id="UP001190700">
    <property type="component" value="Unassembled WGS sequence"/>
</dbReference>
<evidence type="ECO:0000256" key="1">
    <source>
        <dbReference type="SAM" id="MobiDB-lite"/>
    </source>
</evidence>
<keyword evidence="5" id="KW-1185">Reference proteome</keyword>
<keyword evidence="2" id="KW-0812">Transmembrane</keyword>
<dbReference type="InterPro" id="IPR002049">
    <property type="entry name" value="LE_dom"/>
</dbReference>
<keyword evidence="2" id="KW-0472">Membrane</keyword>
<evidence type="ECO:0000313" key="4">
    <source>
        <dbReference type="EMBL" id="KAK3240357.1"/>
    </source>
</evidence>
<feature type="compositionally biased region" description="Basic and acidic residues" evidence="1">
    <location>
        <begin position="1251"/>
        <end position="1280"/>
    </location>
</feature>
<gene>
    <name evidence="4" type="ORF">CYMTET_49798</name>
</gene>
<feature type="domain" description="Laminin EGF-like" evidence="3">
    <location>
        <begin position="438"/>
        <end position="468"/>
    </location>
</feature>
<feature type="transmembrane region" description="Helical" evidence="2">
    <location>
        <begin position="703"/>
        <end position="722"/>
    </location>
</feature>
<feature type="region of interest" description="Disordered" evidence="1">
    <location>
        <begin position="1191"/>
        <end position="1291"/>
    </location>
</feature>
<dbReference type="SMART" id="SM01411">
    <property type="entry name" value="Ephrin_rec_like"/>
    <property type="match status" value="2"/>
</dbReference>